<dbReference type="OrthoDB" id="8531263at2"/>
<name>F5RCP7_METUF</name>
<comment type="caution">
    <text evidence="10">The sequence shown here is derived from an EMBL/GenBank/DDBJ whole genome shotgun (WGS) entry which is preliminary data.</text>
</comment>
<gene>
    <name evidence="10" type="ORF">METUNv1_02051</name>
</gene>
<feature type="transmembrane region" description="Helical" evidence="8">
    <location>
        <begin position="176"/>
        <end position="202"/>
    </location>
</feature>
<evidence type="ECO:0000256" key="4">
    <source>
        <dbReference type="ARBA" id="ARBA00022679"/>
    </source>
</evidence>
<dbReference type="eggNOG" id="COG1807">
    <property type="taxonomic scope" value="Bacteria"/>
</dbReference>
<feature type="domain" description="Glycosyltransferase RgtA/B/C/D-like" evidence="9">
    <location>
        <begin position="93"/>
        <end position="231"/>
    </location>
</feature>
<dbReference type="Pfam" id="PF13231">
    <property type="entry name" value="PMT_2"/>
    <property type="match status" value="1"/>
</dbReference>
<evidence type="ECO:0000256" key="8">
    <source>
        <dbReference type="SAM" id="Phobius"/>
    </source>
</evidence>
<dbReference type="RefSeq" id="WP_008061325.1">
    <property type="nucleotide sequence ID" value="NZ_AFHG01000048.1"/>
</dbReference>
<feature type="transmembrane region" description="Helical" evidence="8">
    <location>
        <begin position="372"/>
        <end position="390"/>
    </location>
</feature>
<dbReference type="InterPro" id="IPR038731">
    <property type="entry name" value="RgtA/B/C-like"/>
</dbReference>
<proteinExistence type="predicted"/>
<evidence type="ECO:0000256" key="1">
    <source>
        <dbReference type="ARBA" id="ARBA00004651"/>
    </source>
</evidence>
<evidence type="ECO:0000256" key="6">
    <source>
        <dbReference type="ARBA" id="ARBA00022989"/>
    </source>
</evidence>
<keyword evidence="7 8" id="KW-0472">Membrane</keyword>
<dbReference type="PANTHER" id="PTHR33908:SF11">
    <property type="entry name" value="MEMBRANE PROTEIN"/>
    <property type="match status" value="1"/>
</dbReference>
<keyword evidence="6 8" id="KW-1133">Transmembrane helix</keyword>
<dbReference type="GO" id="GO:0005886">
    <property type="term" value="C:plasma membrane"/>
    <property type="evidence" value="ECO:0007669"/>
    <property type="project" value="UniProtKB-SubCell"/>
</dbReference>
<feature type="transmembrane region" description="Helical" evidence="8">
    <location>
        <begin position="145"/>
        <end position="164"/>
    </location>
</feature>
<dbReference type="Proteomes" id="UP000005019">
    <property type="component" value="Unassembled WGS sequence"/>
</dbReference>
<feature type="transmembrane region" description="Helical" evidence="8">
    <location>
        <begin position="314"/>
        <end position="333"/>
    </location>
</feature>
<sequence>MIPAAFRRFAPALLSIALVLYVLHGFGQHGLSNDEEVQHVYGRLLLDYYASGLTDLSAFQYKNLYLYGGLFDLIAALAERLLPAMNVWDLRHLLTALFGLGGLYAVHRTGRLLGGATHGLTAVVLLMITGAWSGALFTHTKDIPFAACMAWATFCIVRLVPVLPRPPLSQVLQLGAAIGCAFGLRVGAVFAVMTLGLTVLAASALSAGDLRARAAHFFASLRALLPAVPVAVVLMGVFWPWSVQAPGNLFSALTTFSHFTFELFTVLDGVQMKIGEVPRHYLPLYLAARQPELTLAGLLLAAGAGIAGARRIRWMHWLPVLLAAGLPLLLAIATRPALYNGVRHFTFLLPPLALIAAGGLVASARALRGRPLPAAAFAALCAVGVALPLIDMVRLAPYHYVNYNRLAGGFAGAPGRWETDYWSDGVREAAGLLRARLDAEPAPAEPWQVAVCAESVQAQAWLPADRYQVTKDWVRADFFMSTTHMACDEVLAGQEIGRVERMGVPLTIVKDRRAVPPEQRRPLR</sequence>
<keyword evidence="5 8" id="KW-0812">Transmembrane</keyword>
<dbReference type="EMBL" id="AFHG01000048">
    <property type="protein sequence ID" value="EGK71827.1"/>
    <property type="molecule type" value="Genomic_DNA"/>
</dbReference>
<dbReference type="STRING" id="1000565.METUNv1_02051"/>
<evidence type="ECO:0000313" key="11">
    <source>
        <dbReference type="Proteomes" id="UP000005019"/>
    </source>
</evidence>
<evidence type="ECO:0000259" key="9">
    <source>
        <dbReference type="Pfam" id="PF13231"/>
    </source>
</evidence>
<keyword evidence="3" id="KW-0328">Glycosyltransferase</keyword>
<dbReference type="AlphaFoldDB" id="F5RCP7"/>
<keyword evidence="4" id="KW-0808">Transferase</keyword>
<dbReference type="GO" id="GO:0016763">
    <property type="term" value="F:pentosyltransferase activity"/>
    <property type="evidence" value="ECO:0007669"/>
    <property type="project" value="TreeGrafter"/>
</dbReference>
<feature type="transmembrane region" description="Helical" evidence="8">
    <location>
        <begin position="223"/>
        <end position="243"/>
    </location>
</feature>
<evidence type="ECO:0000256" key="5">
    <source>
        <dbReference type="ARBA" id="ARBA00022692"/>
    </source>
</evidence>
<dbReference type="PANTHER" id="PTHR33908">
    <property type="entry name" value="MANNOSYLTRANSFERASE YKCB-RELATED"/>
    <property type="match status" value="1"/>
</dbReference>
<evidence type="ECO:0000256" key="7">
    <source>
        <dbReference type="ARBA" id="ARBA00023136"/>
    </source>
</evidence>
<evidence type="ECO:0000256" key="2">
    <source>
        <dbReference type="ARBA" id="ARBA00022475"/>
    </source>
</evidence>
<evidence type="ECO:0000256" key="3">
    <source>
        <dbReference type="ARBA" id="ARBA00022676"/>
    </source>
</evidence>
<keyword evidence="11" id="KW-1185">Reference proteome</keyword>
<accession>F5RCP7</accession>
<protein>
    <recommendedName>
        <fullName evidence="9">Glycosyltransferase RgtA/B/C/D-like domain-containing protein</fullName>
    </recommendedName>
</protein>
<organism evidence="10 11">
    <name type="scientific">Methyloversatilis universalis (strain ATCC BAA-1314 / DSM 25237 / JCM 13912 / CCUG 52030 / FAM5)</name>
    <dbReference type="NCBI Taxonomy" id="1000565"/>
    <lineage>
        <taxon>Bacteria</taxon>
        <taxon>Pseudomonadati</taxon>
        <taxon>Pseudomonadota</taxon>
        <taxon>Betaproteobacteria</taxon>
        <taxon>Nitrosomonadales</taxon>
        <taxon>Sterolibacteriaceae</taxon>
        <taxon>Methyloversatilis</taxon>
    </lineage>
</organism>
<evidence type="ECO:0000313" key="10">
    <source>
        <dbReference type="EMBL" id="EGK71827.1"/>
    </source>
</evidence>
<comment type="subcellular location">
    <subcellularLocation>
        <location evidence="1">Cell membrane</location>
        <topology evidence="1">Multi-pass membrane protein</topology>
    </subcellularLocation>
</comment>
<feature type="transmembrane region" description="Helical" evidence="8">
    <location>
        <begin position="119"/>
        <end position="138"/>
    </location>
</feature>
<feature type="transmembrane region" description="Helical" evidence="8">
    <location>
        <begin position="291"/>
        <end position="308"/>
    </location>
</feature>
<keyword evidence="2" id="KW-1003">Cell membrane</keyword>
<reference evidence="10 11" key="1">
    <citation type="journal article" date="2011" name="J. Bacteriol.">
        <title>Genome sequence of Methyloversatilis universalis FAM5T, a methylotrophic representative of the order Rhodocyclales.</title>
        <authorList>
            <person name="Kittichotirat W."/>
            <person name="Good N.M."/>
            <person name="Hall R."/>
            <person name="Bringel F."/>
            <person name="Lajus A."/>
            <person name="Medigue C."/>
            <person name="Smalley N.E."/>
            <person name="Beck D."/>
            <person name="Bumgarner R."/>
            <person name="Vuilleumier S."/>
            <person name="Kalyuzhnaya M.G."/>
        </authorList>
    </citation>
    <scope>NUCLEOTIDE SEQUENCE [LARGE SCALE GENOMIC DNA]</scope>
    <source>
        <strain evidence="11">ATCC BAA-1314 / JCM 13912 / FAM5</strain>
    </source>
</reference>
<dbReference type="GO" id="GO:0009103">
    <property type="term" value="P:lipopolysaccharide biosynthetic process"/>
    <property type="evidence" value="ECO:0007669"/>
    <property type="project" value="UniProtKB-ARBA"/>
</dbReference>
<dbReference type="InterPro" id="IPR050297">
    <property type="entry name" value="LipidA_mod_glycosyltrf_83"/>
</dbReference>
<feature type="transmembrane region" description="Helical" evidence="8">
    <location>
        <begin position="345"/>
        <end position="366"/>
    </location>
</feature>